<comment type="caution">
    <text evidence="2">The sequence shown here is derived from an EMBL/GenBank/DDBJ whole genome shotgun (WGS) entry which is preliminary data.</text>
</comment>
<sequence>MKHKGVKYYQKTNFNIVRKLTFIALSLCVSVACMLHLSAKWLYPTFLNYAKMQTNKLSTALVNKAIQTTILKDLKEDEIVEVTFQENGVASSVEFNTYSINKITSKVSSSVYSHLKYVEEGNIEKIEYDKLGLEVDSNLLSNGIIYEIPYGMALNNALLANLGPRLPVRFTLLGEITSQVVCEVTQYGINNALIEVIATLTIKMQVVIPLATTISEMEYPIPIAIKVIQGVVPTYFQGSNAIDDNFVIPLQ</sequence>
<evidence type="ECO:0000256" key="1">
    <source>
        <dbReference type="SAM" id="Phobius"/>
    </source>
</evidence>
<reference evidence="2" key="2">
    <citation type="journal article" date="2021" name="PeerJ">
        <title>Extensive microbial diversity within the chicken gut microbiome revealed by metagenomics and culture.</title>
        <authorList>
            <person name="Gilroy R."/>
            <person name="Ravi A."/>
            <person name="Getino M."/>
            <person name="Pursley I."/>
            <person name="Horton D.L."/>
            <person name="Alikhan N.F."/>
            <person name="Baker D."/>
            <person name="Gharbi K."/>
            <person name="Hall N."/>
            <person name="Watson M."/>
            <person name="Adriaenssens E.M."/>
            <person name="Foster-Nyarko E."/>
            <person name="Jarju S."/>
            <person name="Secka A."/>
            <person name="Antonio M."/>
            <person name="Oren A."/>
            <person name="Chaudhuri R.R."/>
            <person name="La Ragione R."/>
            <person name="Hildebrand F."/>
            <person name="Pallen M.J."/>
        </authorList>
    </citation>
    <scope>NUCLEOTIDE SEQUENCE</scope>
    <source>
        <strain evidence="2">14508</strain>
    </source>
</reference>
<evidence type="ECO:0000313" key="3">
    <source>
        <dbReference type="Proteomes" id="UP000886893"/>
    </source>
</evidence>
<reference evidence="2" key="1">
    <citation type="submission" date="2020-10" db="EMBL/GenBank/DDBJ databases">
        <authorList>
            <person name="Gilroy R."/>
        </authorList>
    </citation>
    <scope>NUCLEOTIDE SEQUENCE</scope>
    <source>
        <strain evidence="2">14508</strain>
    </source>
</reference>
<feature type="transmembrane region" description="Helical" evidence="1">
    <location>
        <begin position="20"/>
        <end position="43"/>
    </location>
</feature>
<protein>
    <submittedName>
        <fullName evidence="2">Sporulation protein YunB</fullName>
    </submittedName>
</protein>
<accession>A0A9D1K9J7</accession>
<dbReference type="Pfam" id="PF09560">
    <property type="entry name" value="Spore_YunB"/>
    <property type="match status" value="1"/>
</dbReference>
<dbReference type="InterPro" id="IPR014197">
    <property type="entry name" value="Sporulation_prot_YunB"/>
</dbReference>
<dbReference type="PROSITE" id="PS51257">
    <property type="entry name" value="PROKAR_LIPOPROTEIN"/>
    <property type="match status" value="1"/>
</dbReference>
<dbReference type="PIRSF" id="PIRSF021383">
    <property type="entry name" value="YunB"/>
    <property type="match status" value="1"/>
</dbReference>
<organism evidence="2 3">
    <name type="scientific">Candidatus Caccosoma faecigallinarum</name>
    <dbReference type="NCBI Taxonomy" id="2840720"/>
    <lineage>
        <taxon>Bacteria</taxon>
        <taxon>Bacillati</taxon>
        <taxon>Bacillota</taxon>
        <taxon>Bacillota incertae sedis</taxon>
        <taxon>Candidatus Caccosoma</taxon>
    </lineage>
</organism>
<dbReference type="AlphaFoldDB" id="A0A9D1K9J7"/>
<keyword evidence="1" id="KW-0472">Membrane</keyword>
<gene>
    <name evidence="2" type="primary">yunB</name>
    <name evidence="2" type="ORF">IAD04_02785</name>
</gene>
<dbReference type="EMBL" id="DVKI01000088">
    <property type="protein sequence ID" value="HIT17292.1"/>
    <property type="molecule type" value="Genomic_DNA"/>
</dbReference>
<keyword evidence="1" id="KW-1133">Transmembrane helix</keyword>
<keyword evidence="1" id="KW-0812">Transmembrane</keyword>
<name>A0A9D1K9J7_9FIRM</name>
<dbReference type="Proteomes" id="UP000886893">
    <property type="component" value="Unassembled WGS sequence"/>
</dbReference>
<evidence type="ECO:0000313" key="2">
    <source>
        <dbReference type="EMBL" id="HIT17292.1"/>
    </source>
</evidence>
<proteinExistence type="predicted"/>
<dbReference type="NCBIfam" id="TIGR02832">
    <property type="entry name" value="spo_yunB"/>
    <property type="match status" value="1"/>
</dbReference>